<evidence type="ECO:0000256" key="7">
    <source>
        <dbReference type="ARBA" id="ARBA00022723"/>
    </source>
</evidence>
<dbReference type="AlphaFoldDB" id="A0A5E4QSV2"/>
<proteinExistence type="inferred from homology"/>
<dbReference type="FunFam" id="3.20.20.140:FF:000017">
    <property type="entry name" value="Adenosine deaminase 2"/>
    <property type="match status" value="1"/>
</dbReference>
<dbReference type="GO" id="GO:0006154">
    <property type="term" value="P:adenosine catabolic process"/>
    <property type="evidence" value="ECO:0007669"/>
    <property type="project" value="InterPro"/>
</dbReference>
<dbReference type="InterPro" id="IPR006331">
    <property type="entry name" value="ADGF"/>
</dbReference>
<evidence type="ECO:0000256" key="11">
    <source>
        <dbReference type="SAM" id="SignalP"/>
    </source>
</evidence>
<dbReference type="Gene3D" id="3.20.20.140">
    <property type="entry name" value="Metal-dependent hydrolases"/>
    <property type="match status" value="1"/>
</dbReference>
<evidence type="ECO:0000256" key="2">
    <source>
        <dbReference type="ARBA" id="ARBA00004613"/>
    </source>
</evidence>
<dbReference type="GO" id="GO:0046872">
    <property type="term" value="F:metal ion binding"/>
    <property type="evidence" value="ECO:0007669"/>
    <property type="project" value="UniProtKB-KW"/>
</dbReference>
<dbReference type="GO" id="GO:0046103">
    <property type="term" value="P:inosine biosynthetic process"/>
    <property type="evidence" value="ECO:0007669"/>
    <property type="project" value="TreeGrafter"/>
</dbReference>
<dbReference type="InterPro" id="IPR032466">
    <property type="entry name" value="Metal_Hydrolase"/>
</dbReference>
<evidence type="ECO:0000259" key="13">
    <source>
        <dbReference type="Pfam" id="PF08451"/>
    </source>
</evidence>
<keyword evidence="15" id="KW-1185">Reference proteome</keyword>
<feature type="domain" description="Adenosine/AMP deaminase N-terminal" evidence="13">
    <location>
        <begin position="17"/>
        <end position="92"/>
    </location>
</feature>
<feature type="signal peptide" evidence="11">
    <location>
        <begin position="1"/>
        <end position="16"/>
    </location>
</feature>
<feature type="chain" id="PRO_5022928186" description="Adenosine deaminase" evidence="11">
    <location>
        <begin position="17"/>
        <end position="499"/>
    </location>
</feature>
<dbReference type="EC" id="3.5.4.4" evidence="4"/>
<evidence type="ECO:0000259" key="12">
    <source>
        <dbReference type="Pfam" id="PF00962"/>
    </source>
</evidence>
<evidence type="ECO:0000256" key="3">
    <source>
        <dbReference type="ARBA" id="ARBA00006083"/>
    </source>
</evidence>
<feature type="domain" description="Adenosine deaminase" evidence="12">
    <location>
        <begin position="190"/>
        <end position="475"/>
    </location>
</feature>
<comment type="catalytic activity">
    <reaction evidence="10">
        <text>adenosine + H2O + H(+) = inosine + NH4(+)</text>
        <dbReference type="Rhea" id="RHEA:24408"/>
        <dbReference type="ChEBI" id="CHEBI:15377"/>
        <dbReference type="ChEBI" id="CHEBI:15378"/>
        <dbReference type="ChEBI" id="CHEBI:16335"/>
        <dbReference type="ChEBI" id="CHEBI:17596"/>
        <dbReference type="ChEBI" id="CHEBI:28938"/>
        <dbReference type="EC" id="3.5.4.4"/>
    </reaction>
</comment>
<evidence type="ECO:0000313" key="14">
    <source>
        <dbReference type="EMBL" id="VVD00794.1"/>
    </source>
</evidence>
<dbReference type="PANTHER" id="PTHR11409:SF39">
    <property type="entry name" value="ADENOSINE DEAMINASE 2"/>
    <property type="match status" value="1"/>
</dbReference>
<dbReference type="InterPro" id="IPR001365">
    <property type="entry name" value="A_deaminase_dom"/>
</dbReference>
<keyword evidence="7" id="KW-0479">Metal-binding</keyword>
<dbReference type="InterPro" id="IPR013659">
    <property type="entry name" value="A_deaminase_N"/>
</dbReference>
<sequence>MRLLSITLLCLHAVLAFDYQAKRAKIMRDESLMSIGGQIELTDKESNVNNCLMQHKFQEVDYGFSNPQYYNFSRHFFSYRNIIPKSKAYKIIRDMPKGGALHIHDMGILSPDYLLNITYMENLYVCFEKRDIKLLFANKTPEAKCHTTWQLMSEARNNSRNVTKFDAALRSHFSICVNNPDVIYPSIKEVWDAFMGYFKRVAPMMTYRPVWEQYFYDALEKFRKDNVMYVEVRSVLINLYELDGTAYDQLITAKTYQKAIKRFMKANPDFIGAKIIYAPARNVDRVKLGEYLQLAYRIKADMPEYFAGFDLVGQEDLGNPLVEFLPQLREAAKDLNYFFHAGETNWYGTLTDENLIDAVLLGAKRIGHAYALPKHPSIVKEILENDIGLEVNVISNSVLALVHDVRNHPLSLFIAQGLPVVLSSDDPGIWEADPLTDDFYVAFVGVASRLADLRLLKQLALNSLKYSALGVKEKDLAIAKFGRQWDDFVNNFDCSRYDQ</sequence>
<dbReference type="PANTHER" id="PTHR11409">
    <property type="entry name" value="ADENOSINE DEAMINASE"/>
    <property type="match status" value="1"/>
</dbReference>
<evidence type="ECO:0000256" key="5">
    <source>
        <dbReference type="ARBA" id="ARBA00018099"/>
    </source>
</evidence>
<protein>
    <recommendedName>
        <fullName evidence="5">Adenosine deaminase</fullName>
        <ecNumber evidence="4">3.5.4.4</ecNumber>
    </recommendedName>
</protein>
<keyword evidence="9" id="KW-0378">Hydrolase</keyword>
<organism evidence="14 15">
    <name type="scientific">Leptidea sinapis</name>
    <dbReference type="NCBI Taxonomy" id="189913"/>
    <lineage>
        <taxon>Eukaryota</taxon>
        <taxon>Metazoa</taxon>
        <taxon>Ecdysozoa</taxon>
        <taxon>Arthropoda</taxon>
        <taxon>Hexapoda</taxon>
        <taxon>Insecta</taxon>
        <taxon>Pterygota</taxon>
        <taxon>Neoptera</taxon>
        <taxon>Endopterygota</taxon>
        <taxon>Lepidoptera</taxon>
        <taxon>Glossata</taxon>
        <taxon>Ditrysia</taxon>
        <taxon>Papilionoidea</taxon>
        <taxon>Pieridae</taxon>
        <taxon>Dismorphiinae</taxon>
        <taxon>Leptidea</taxon>
    </lineage>
</organism>
<dbReference type="SUPFAM" id="SSF51556">
    <property type="entry name" value="Metallo-dependent hydrolases"/>
    <property type="match status" value="1"/>
</dbReference>
<evidence type="ECO:0000256" key="8">
    <source>
        <dbReference type="ARBA" id="ARBA00022729"/>
    </source>
</evidence>
<keyword evidence="8 11" id="KW-0732">Signal</keyword>
<dbReference type="GO" id="GO:0005615">
    <property type="term" value="C:extracellular space"/>
    <property type="evidence" value="ECO:0007669"/>
    <property type="project" value="InterPro"/>
</dbReference>
<reference evidence="14 15" key="1">
    <citation type="submission" date="2017-07" db="EMBL/GenBank/DDBJ databases">
        <authorList>
            <person name="Talla V."/>
            <person name="Backstrom N."/>
        </authorList>
    </citation>
    <scope>NUCLEOTIDE SEQUENCE [LARGE SCALE GENOMIC DNA]</scope>
</reference>
<dbReference type="InterPro" id="IPR006330">
    <property type="entry name" value="Ado/ade_deaminase"/>
</dbReference>
<evidence type="ECO:0000256" key="1">
    <source>
        <dbReference type="ARBA" id="ARBA00001947"/>
    </source>
</evidence>
<dbReference type="EMBL" id="FZQP02004989">
    <property type="protein sequence ID" value="VVD00794.1"/>
    <property type="molecule type" value="Genomic_DNA"/>
</dbReference>
<comment type="cofactor">
    <cofactor evidence="1">
        <name>Zn(2+)</name>
        <dbReference type="ChEBI" id="CHEBI:29105"/>
    </cofactor>
</comment>
<dbReference type="GO" id="GO:0004000">
    <property type="term" value="F:adenosine deaminase activity"/>
    <property type="evidence" value="ECO:0007669"/>
    <property type="project" value="InterPro"/>
</dbReference>
<dbReference type="Pfam" id="PF00962">
    <property type="entry name" value="A_deaminase"/>
    <property type="match status" value="1"/>
</dbReference>
<comment type="similarity">
    <text evidence="3">Belongs to the metallo-dependent hydrolases superfamily. Adenosine and AMP deaminases family. ADGF subfamily.</text>
</comment>
<dbReference type="Pfam" id="PF08451">
    <property type="entry name" value="A_deaminase_N"/>
    <property type="match status" value="1"/>
</dbReference>
<comment type="subcellular location">
    <subcellularLocation>
        <location evidence="2">Secreted</location>
    </subcellularLocation>
</comment>
<evidence type="ECO:0000256" key="4">
    <source>
        <dbReference type="ARBA" id="ARBA00012784"/>
    </source>
</evidence>
<name>A0A5E4QSV2_9NEOP</name>
<evidence type="ECO:0000256" key="10">
    <source>
        <dbReference type="ARBA" id="ARBA00047764"/>
    </source>
</evidence>
<dbReference type="NCBIfam" id="TIGR01431">
    <property type="entry name" value="adm_rel"/>
    <property type="match status" value="1"/>
</dbReference>
<accession>A0A5E4QSV2</accession>
<dbReference type="Proteomes" id="UP000324832">
    <property type="component" value="Unassembled WGS sequence"/>
</dbReference>
<gene>
    <name evidence="14" type="ORF">LSINAPIS_LOCUS11359</name>
</gene>
<keyword evidence="6" id="KW-0964">Secreted</keyword>
<evidence type="ECO:0000256" key="9">
    <source>
        <dbReference type="ARBA" id="ARBA00022801"/>
    </source>
</evidence>
<evidence type="ECO:0000256" key="6">
    <source>
        <dbReference type="ARBA" id="ARBA00022525"/>
    </source>
</evidence>
<evidence type="ECO:0000313" key="15">
    <source>
        <dbReference type="Proteomes" id="UP000324832"/>
    </source>
</evidence>